<dbReference type="InterPro" id="IPR008893">
    <property type="entry name" value="WGR_domain"/>
</dbReference>
<reference evidence="21 22" key="1">
    <citation type="journal article" date="2017" name="PLoS Biol.">
        <title>The sea cucumber genome provides insights into morphological evolution and visceral regeneration.</title>
        <authorList>
            <person name="Zhang X."/>
            <person name="Sun L."/>
            <person name="Yuan J."/>
            <person name="Sun Y."/>
            <person name="Gao Y."/>
            <person name="Zhang L."/>
            <person name="Li S."/>
            <person name="Dai H."/>
            <person name="Hamel J.F."/>
            <person name="Liu C."/>
            <person name="Yu Y."/>
            <person name="Liu S."/>
            <person name="Lin W."/>
            <person name="Guo K."/>
            <person name="Jin S."/>
            <person name="Xu P."/>
            <person name="Storey K.B."/>
            <person name="Huan P."/>
            <person name="Zhang T."/>
            <person name="Zhou Y."/>
            <person name="Zhang J."/>
            <person name="Lin C."/>
            <person name="Li X."/>
            <person name="Xing L."/>
            <person name="Huo D."/>
            <person name="Sun M."/>
            <person name="Wang L."/>
            <person name="Mercier A."/>
            <person name="Li F."/>
            <person name="Yang H."/>
            <person name="Xiang J."/>
        </authorList>
    </citation>
    <scope>NUCLEOTIDE SEQUENCE [LARGE SCALE GENOMIC DNA]</scope>
    <source>
        <strain evidence="21">Shaxun</strain>
        <tissue evidence="21">Muscle</tissue>
    </source>
</reference>
<gene>
    <name evidence="21" type="ORF">BSL78_11914</name>
</gene>
<dbReference type="CDD" id="cd08003">
    <property type="entry name" value="WGR_PARP2_like"/>
    <property type="match status" value="1"/>
</dbReference>
<comment type="similarity">
    <text evidence="13">Belongs to the ARTD/PARP family.</text>
</comment>
<comment type="subcellular location">
    <subcellularLocation>
        <location evidence="1">Nucleus</location>
    </subcellularLocation>
</comment>
<dbReference type="PROSITE" id="PS51977">
    <property type="entry name" value="WGR"/>
    <property type="match status" value="1"/>
</dbReference>
<keyword evidence="7" id="KW-0013">ADP-ribosylation</keyword>
<dbReference type="FunFam" id="3.90.228.10:FF:000002">
    <property type="entry name" value="Poly [ADP-ribose] polymerase"/>
    <property type="match status" value="1"/>
</dbReference>
<dbReference type="InterPro" id="IPR036616">
    <property type="entry name" value="Poly(ADP-ribose)pol_reg_dom_sf"/>
</dbReference>
<protein>
    <recommendedName>
        <fullName evidence="15">Poly [ADP-ribose] polymerase</fullName>
        <shortName evidence="15">PARP</shortName>
        <ecNumber evidence="15">2.4.2.-</ecNumber>
    </recommendedName>
</protein>
<dbReference type="InterPro" id="IPR036930">
    <property type="entry name" value="WGR_dom_sf"/>
</dbReference>
<dbReference type="OrthoDB" id="429950at2759"/>
<dbReference type="GO" id="GO:0070212">
    <property type="term" value="P:protein poly-ADP-ribosylation"/>
    <property type="evidence" value="ECO:0007669"/>
    <property type="project" value="TreeGrafter"/>
</dbReference>
<dbReference type="PANTHER" id="PTHR10459:SF60">
    <property type="entry name" value="POLY [ADP-RIBOSE] POLYMERASE 2"/>
    <property type="match status" value="1"/>
</dbReference>
<dbReference type="GO" id="GO:0016779">
    <property type="term" value="F:nucleotidyltransferase activity"/>
    <property type="evidence" value="ECO:0007669"/>
    <property type="project" value="UniProtKB-KW"/>
</dbReference>
<dbReference type="InterPro" id="IPR037197">
    <property type="entry name" value="WWE_dom_sf"/>
</dbReference>
<evidence type="ECO:0000256" key="1">
    <source>
        <dbReference type="ARBA" id="ARBA00004123"/>
    </source>
</evidence>
<dbReference type="PANTHER" id="PTHR10459">
    <property type="entry name" value="DNA LIGASE"/>
    <property type="match status" value="1"/>
</dbReference>
<keyword evidence="22" id="KW-1185">Reference proteome</keyword>
<feature type="domain" description="PARP alpha-helical" evidence="19">
    <location>
        <begin position="391"/>
        <end position="508"/>
    </location>
</feature>
<dbReference type="SMART" id="SM00773">
    <property type="entry name" value="WGR"/>
    <property type="match status" value="1"/>
</dbReference>
<dbReference type="Pfam" id="PF00644">
    <property type="entry name" value="PARP"/>
    <property type="match status" value="1"/>
</dbReference>
<dbReference type="PROSITE" id="PS51060">
    <property type="entry name" value="PARP_ALPHA_HD"/>
    <property type="match status" value="1"/>
</dbReference>
<evidence type="ECO:0000256" key="8">
    <source>
        <dbReference type="ARBA" id="ARBA00022771"/>
    </source>
</evidence>
<evidence type="ECO:0000256" key="16">
    <source>
        <dbReference type="SAM" id="MobiDB-lite"/>
    </source>
</evidence>
<keyword evidence="10 15" id="KW-0520">NAD</keyword>
<keyword evidence="9" id="KW-0862">Zinc</keyword>
<dbReference type="GO" id="GO:0005730">
    <property type="term" value="C:nucleolus"/>
    <property type="evidence" value="ECO:0007669"/>
    <property type="project" value="TreeGrafter"/>
</dbReference>
<dbReference type="EC" id="2.4.2.-" evidence="15"/>
<keyword evidence="4" id="KW-0548">Nucleotidyltransferase</keyword>
<evidence type="ECO:0000256" key="4">
    <source>
        <dbReference type="ARBA" id="ARBA00022695"/>
    </source>
</evidence>
<keyword evidence="11" id="KW-0238">DNA-binding</keyword>
<dbReference type="GO" id="GO:1990404">
    <property type="term" value="F:NAD+-protein mono-ADP-ribosyltransferase activity"/>
    <property type="evidence" value="ECO:0007669"/>
    <property type="project" value="TreeGrafter"/>
</dbReference>
<dbReference type="CDD" id="cd01437">
    <property type="entry name" value="parp_like"/>
    <property type="match status" value="1"/>
</dbReference>
<keyword evidence="2 15" id="KW-0328">Glycosyltransferase</keyword>
<accession>A0A2G8KT73</accession>
<dbReference type="Gene3D" id="3.30.720.50">
    <property type="match status" value="2"/>
</dbReference>
<feature type="compositionally biased region" description="Polar residues" evidence="16">
    <location>
        <begin position="201"/>
        <end position="216"/>
    </location>
</feature>
<dbReference type="SUPFAM" id="SSF56399">
    <property type="entry name" value="ADP-ribosylation"/>
    <property type="match status" value="1"/>
</dbReference>
<dbReference type="InterPro" id="IPR004170">
    <property type="entry name" value="WWE_dom"/>
</dbReference>
<evidence type="ECO:0000256" key="13">
    <source>
        <dbReference type="ARBA" id="ARBA00024347"/>
    </source>
</evidence>
<evidence type="ECO:0000256" key="11">
    <source>
        <dbReference type="ARBA" id="ARBA00023125"/>
    </source>
</evidence>
<dbReference type="SUPFAM" id="SSF117839">
    <property type="entry name" value="WWE domain"/>
    <property type="match status" value="2"/>
</dbReference>
<dbReference type="Gene3D" id="1.20.142.10">
    <property type="entry name" value="Poly(ADP-ribose) polymerase, regulatory domain"/>
    <property type="match status" value="1"/>
</dbReference>
<dbReference type="PROSITE" id="PS51059">
    <property type="entry name" value="PARP_CATALYTIC"/>
    <property type="match status" value="1"/>
</dbReference>
<name>A0A2G8KT73_STIJA</name>
<dbReference type="STRING" id="307972.A0A2G8KT73"/>
<proteinExistence type="inferred from homology"/>
<feature type="domain" description="WGR" evidence="20">
    <location>
        <begin position="267"/>
        <end position="364"/>
    </location>
</feature>
<keyword evidence="5" id="KW-0479">Metal-binding</keyword>
<comment type="catalytic activity">
    <reaction evidence="14">
        <text>NAD(+) + (ADP-D-ribosyl)n-acceptor = nicotinamide + (ADP-D-ribosyl)n+1-acceptor + H(+).</text>
        <dbReference type="EC" id="2.4.2.30"/>
    </reaction>
</comment>
<dbReference type="Pfam" id="PF02825">
    <property type="entry name" value="WWE"/>
    <property type="match status" value="2"/>
</dbReference>
<evidence type="ECO:0000256" key="10">
    <source>
        <dbReference type="ARBA" id="ARBA00023027"/>
    </source>
</evidence>
<dbReference type="EMBL" id="MRZV01000384">
    <property type="protein sequence ID" value="PIK51197.1"/>
    <property type="molecule type" value="Genomic_DNA"/>
</dbReference>
<dbReference type="GO" id="GO:0008270">
    <property type="term" value="F:zinc ion binding"/>
    <property type="evidence" value="ECO:0007669"/>
    <property type="project" value="UniProtKB-KW"/>
</dbReference>
<dbReference type="Pfam" id="PF02877">
    <property type="entry name" value="PARP_reg"/>
    <property type="match status" value="1"/>
</dbReference>
<keyword evidence="3 15" id="KW-0808">Transferase</keyword>
<dbReference type="SMART" id="SM00678">
    <property type="entry name" value="WWE"/>
    <property type="match status" value="1"/>
</dbReference>
<dbReference type="GO" id="GO:0006302">
    <property type="term" value="P:double-strand break repair"/>
    <property type="evidence" value="ECO:0007669"/>
    <property type="project" value="TreeGrafter"/>
</dbReference>
<evidence type="ECO:0000256" key="3">
    <source>
        <dbReference type="ARBA" id="ARBA00022679"/>
    </source>
</evidence>
<evidence type="ECO:0000256" key="7">
    <source>
        <dbReference type="ARBA" id="ARBA00022765"/>
    </source>
</evidence>
<evidence type="ECO:0000256" key="14">
    <source>
        <dbReference type="ARBA" id="ARBA00033987"/>
    </source>
</evidence>
<dbReference type="SUPFAM" id="SSF47587">
    <property type="entry name" value="Domain of poly(ADP-ribose) polymerase"/>
    <property type="match status" value="1"/>
</dbReference>
<keyword evidence="8" id="KW-0863">Zinc-finger</keyword>
<dbReference type="Pfam" id="PF05406">
    <property type="entry name" value="WGR"/>
    <property type="match status" value="1"/>
</dbReference>
<evidence type="ECO:0000259" key="19">
    <source>
        <dbReference type="PROSITE" id="PS51060"/>
    </source>
</evidence>
<evidence type="ECO:0000256" key="15">
    <source>
        <dbReference type="RuleBase" id="RU362114"/>
    </source>
</evidence>
<dbReference type="Gene3D" id="3.90.228.10">
    <property type="match status" value="1"/>
</dbReference>
<keyword evidence="6" id="KW-0677">Repeat</keyword>
<sequence length="740" mass="83539">MPWSLCCSGIAVEYPALLKLNQNRCYELQGDAKTSSKETVESGEPDLWFEWEGDRRKWTPFSWIPNVAIRTALKNGKAKTKVTLGDKEFDVKLDKMVQVNCMTKWERRIRCLVSDEQGYYVWQWQDERGRWQPYLCDATKILESAYIGDKKEVSIQAAGRDYTVDVVKMEQTNDDTKVVRKMDRLKVDFTPPEEEVIPSLEESQSSAAGEPSQLSAKSARGGKKRAIQESGDAETKPSKAAKSDIKTVLLTGHAAPVDPECLQMQGKSHVFQEGQDVYDAMLNQTNLANNNNKYYLLQLLEGDVKKEFHVWFRWGRVGMKGQNNLISCGTDLAKAKETFINKFWDKTRNEWSEKSKFSKVQGKYDLLKMDYSAKDEAKDKTDAGEKPEKPNSKLDKRVQELITLICNIQAMEDMVVEMKYDAQKAPLGKLTDKQIKAGYAALKKIEKCHEKGDFGRALVQACDEFYTRIPHNFGMQRPPIIRTRDDLKDKITLLEALGDIQIAMTVLKAESTVNEHPIDRQYHALKCKLEPVEKSQDEFKMVQEYLTNTHAATHNQYTMQVLDLFEVDKDGETTTFRKLDNRKLLWHGSRLTNWAGILGQGLKIAPPEAPVTGYMFGKGVYFADMSSKSCNYCFATPSKNVGVALLSEVALGNANKLLAADYKADSLPTGKDSVMGLGKYAPDASADFTMSDGTVVPLGKGAPTGVANPNGYTLNYNEFVVYNTDQIKMRYLVKVKFNFK</sequence>
<evidence type="ECO:0000256" key="5">
    <source>
        <dbReference type="ARBA" id="ARBA00022723"/>
    </source>
</evidence>
<evidence type="ECO:0000259" key="20">
    <source>
        <dbReference type="PROSITE" id="PS51977"/>
    </source>
</evidence>
<keyword evidence="12" id="KW-0539">Nucleus</keyword>
<dbReference type="InterPro" id="IPR018123">
    <property type="entry name" value="WWE-dom_subgr"/>
</dbReference>
<feature type="compositionally biased region" description="Basic and acidic residues" evidence="16">
    <location>
        <begin position="233"/>
        <end position="242"/>
    </location>
</feature>
<evidence type="ECO:0000259" key="18">
    <source>
        <dbReference type="PROSITE" id="PS51059"/>
    </source>
</evidence>
<dbReference type="InterPro" id="IPR004102">
    <property type="entry name" value="Poly(ADP-ribose)pol_reg_dom"/>
</dbReference>
<dbReference type="GO" id="GO:0003950">
    <property type="term" value="F:NAD+ poly-ADP-ribosyltransferase activity"/>
    <property type="evidence" value="ECO:0007669"/>
    <property type="project" value="UniProtKB-UniRule"/>
</dbReference>
<evidence type="ECO:0000313" key="21">
    <source>
        <dbReference type="EMBL" id="PIK51197.1"/>
    </source>
</evidence>
<evidence type="ECO:0000256" key="12">
    <source>
        <dbReference type="ARBA" id="ARBA00023242"/>
    </source>
</evidence>
<dbReference type="GO" id="GO:0003677">
    <property type="term" value="F:DNA binding"/>
    <property type="evidence" value="ECO:0007669"/>
    <property type="project" value="UniProtKB-KW"/>
</dbReference>
<evidence type="ECO:0000313" key="22">
    <source>
        <dbReference type="Proteomes" id="UP000230750"/>
    </source>
</evidence>
<feature type="region of interest" description="Disordered" evidence="16">
    <location>
        <begin position="190"/>
        <end position="242"/>
    </location>
</feature>
<feature type="domain" description="PARP catalytic" evidence="18">
    <location>
        <begin position="516"/>
        <end position="740"/>
    </location>
</feature>
<dbReference type="FunFam" id="1.20.142.10:FF:000001">
    <property type="entry name" value="Poly [ADP-ribose] polymerase"/>
    <property type="match status" value="1"/>
</dbReference>
<feature type="domain" description="WWE" evidence="17">
    <location>
        <begin position="108"/>
        <end position="184"/>
    </location>
</feature>
<dbReference type="AlphaFoldDB" id="A0A2G8KT73"/>
<evidence type="ECO:0000256" key="6">
    <source>
        <dbReference type="ARBA" id="ARBA00022737"/>
    </source>
</evidence>
<comment type="caution">
    <text evidence="21">The sequence shown here is derived from an EMBL/GenBank/DDBJ whole genome shotgun (WGS) entry which is preliminary data.</text>
</comment>
<dbReference type="PROSITE" id="PS50918">
    <property type="entry name" value="WWE"/>
    <property type="match status" value="1"/>
</dbReference>
<dbReference type="Proteomes" id="UP000230750">
    <property type="component" value="Unassembled WGS sequence"/>
</dbReference>
<evidence type="ECO:0000256" key="2">
    <source>
        <dbReference type="ARBA" id="ARBA00022676"/>
    </source>
</evidence>
<evidence type="ECO:0000259" key="17">
    <source>
        <dbReference type="PROSITE" id="PS50918"/>
    </source>
</evidence>
<dbReference type="SUPFAM" id="SSF142921">
    <property type="entry name" value="WGR domain-like"/>
    <property type="match status" value="1"/>
</dbReference>
<dbReference type="InterPro" id="IPR012317">
    <property type="entry name" value="Poly(ADP-ribose)pol_cat_dom"/>
</dbReference>
<dbReference type="InterPro" id="IPR050800">
    <property type="entry name" value="ARTD/PARP"/>
</dbReference>
<evidence type="ECO:0000256" key="9">
    <source>
        <dbReference type="ARBA" id="ARBA00022833"/>
    </source>
</evidence>
<organism evidence="21 22">
    <name type="scientific">Stichopus japonicus</name>
    <name type="common">Sea cucumber</name>
    <dbReference type="NCBI Taxonomy" id="307972"/>
    <lineage>
        <taxon>Eukaryota</taxon>
        <taxon>Metazoa</taxon>
        <taxon>Echinodermata</taxon>
        <taxon>Eleutherozoa</taxon>
        <taxon>Echinozoa</taxon>
        <taxon>Holothuroidea</taxon>
        <taxon>Aspidochirotacea</taxon>
        <taxon>Aspidochirotida</taxon>
        <taxon>Stichopodidae</taxon>
        <taxon>Apostichopus</taxon>
    </lineage>
</organism>